<keyword evidence="4" id="KW-0964">Secreted</keyword>
<dbReference type="InterPro" id="IPR003368">
    <property type="entry name" value="POMP_repeat"/>
</dbReference>
<sequence>VGNSTVIEHLTITGDDSNFSAISAISAVAKITLNDLTIIGHNIDPFTFGGGVNLSGGAIELILNDTLIIQNSAFNGGGIYCDGSFSKIIMTGNSGVSHNSAQGAGGGVYVTNGCEFTLYSGTGVTDIGTNQGISDNQADAQGGGIYADNGAIVTLYGHEKCENNTCIGNNTDPVNVNNNRSDSDSSGGERGGGIYLTGIGTKVNVYAGLFSENISPNGGAIYVNDFASLLVERLSKECWDAVKCNYFFKNRALGAGTGGALQNDQGFLKISSAYFEENDGRTGSVLYAFGSNSHNTFEGSVFNHNNNQGNGDNYVIRAASSSNVEISYSTFADNYIANSSVFGITSDSTLVLYTSIVNEPEGDVLAANPGVTDIFCIMAHELNSFTGSIRFLGDPLFVDRLMRDYHLSQISPAIDACNNIHNATAIAKYKDIDFENRGIDDLDKFNALGVYDIGADEVLVQLIFSNGFE</sequence>
<proteinExistence type="predicted"/>
<accession>A0A3B0UGR3</accession>
<evidence type="ECO:0000256" key="7">
    <source>
        <dbReference type="ARBA" id="ARBA00023237"/>
    </source>
</evidence>
<comment type="subcellular location">
    <subcellularLocation>
        <location evidence="1">Cell envelope</location>
    </subcellularLocation>
    <subcellularLocation>
        <location evidence="2">Cell outer membrane</location>
    </subcellularLocation>
    <subcellularLocation>
        <location evidence="3">Secreted</location>
    </subcellularLocation>
</comment>
<dbReference type="NCBIfam" id="TIGR01376">
    <property type="entry name" value="POMP_repeat"/>
    <property type="match status" value="1"/>
</dbReference>
<dbReference type="AlphaFoldDB" id="A0A3B0UGR3"/>
<dbReference type="EMBL" id="UOEN01000476">
    <property type="protein sequence ID" value="VAW19484.1"/>
    <property type="molecule type" value="Genomic_DNA"/>
</dbReference>
<evidence type="ECO:0000256" key="4">
    <source>
        <dbReference type="ARBA" id="ARBA00022525"/>
    </source>
</evidence>
<keyword evidence="7" id="KW-0998">Cell outer membrane</keyword>
<feature type="non-terminal residue" evidence="8">
    <location>
        <position position="1"/>
    </location>
</feature>
<evidence type="ECO:0000256" key="2">
    <source>
        <dbReference type="ARBA" id="ARBA00004442"/>
    </source>
</evidence>
<gene>
    <name evidence="8" type="ORF">MNBD_BACTEROID05-172</name>
</gene>
<evidence type="ECO:0000256" key="3">
    <source>
        <dbReference type="ARBA" id="ARBA00004613"/>
    </source>
</evidence>
<protein>
    <submittedName>
        <fullName evidence="8">Uncharacterized protein</fullName>
    </submittedName>
</protein>
<reference evidence="8" key="1">
    <citation type="submission" date="2018-06" db="EMBL/GenBank/DDBJ databases">
        <authorList>
            <person name="Zhirakovskaya E."/>
        </authorList>
    </citation>
    <scope>NUCLEOTIDE SEQUENCE</scope>
</reference>
<dbReference type="GO" id="GO:0005576">
    <property type="term" value="C:extracellular region"/>
    <property type="evidence" value="ECO:0007669"/>
    <property type="project" value="UniProtKB-SubCell"/>
</dbReference>
<organism evidence="8">
    <name type="scientific">hydrothermal vent metagenome</name>
    <dbReference type="NCBI Taxonomy" id="652676"/>
    <lineage>
        <taxon>unclassified sequences</taxon>
        <taxon>metagenomes</taxon>
        <taxon>ecological metagenomes</taxon>
    </lineage>
</organism>
<evidence type="ECO:0000256" key="5">
    <source>
        <dbReference type="ARBA" id="ARBA00022729"/>
    </source>
</evidence>
<evidence type="ECO:0000256" key="6">
    <source>
        <dbReference type="ARBA" id="ARBA00023136"/>
    </source>
</evidence>
<evidence type="ECO:0000256" key="1">
    <source>
        <dbReference type="ARBA" id="ARBA00004196"/>
    </source>
</evidence>
<keyword evidence="6" id="KW-0472">Membrane</keyword>
<dbReference type="GO" id="GO:0009279">
    <property type="term" value="C:cell outer membrane"/>
    <property type="evidence" value="ECO:0007669"/>
    <property type="project" value="UniProtKB-SubCell"/>
</dbReference>
<evidence type="ECO:0000313" key="8">
    <source>
        <dbReference type="EMBL" id="VAW19484.1"/>
    </source>
</evidence>
<name>A0A3B0UGR3_9ZZZZ</name>
<keyword evidence="5" id="KW-0732">Signal</keyword>